<reference evidence="2 3" key="1">
    <citation type="submission" date="2019-01" db="EMBL/GenBank/DDBJ databases">
        <title>A draft genome assembly of the solar-powered sea slug Elysia chlorotica.</title>
        <authorList>
            <person name="Cai H."/>
            <person name="Li Q."/>
            <person name="Fang X."/>
            <person name="Li J."/>
            <person name="Curtis N.E."/>
            <person name="Altenburger A."/>
            <person name="Shibata T."/>
            <person name="Feng M."/>
            <person name="Maeda T."/>
            <person name="Schwartz J.A."/>
            <person name="Shigenobu S."/>
            <person name="Lundholm N."/>
            <person name="Nishiyama T."/>
            <person name="Yang H."/>
            <person name="Hasebe M."/>
            <person name="Li S."/>
            <person name="Pierce S.K."/>
            <person name="Wang J."/>
        </authorList>
    </citation>
    <scope>NUCLEOTIDE SEQUENCE [LARGE SCALE GENOMIC DNA]</scope>
    <source>
        <strain evidence="2">EC2010</strain>
        <tissue evidence="2">Whole organism of an adult</tissue>
    </source>
</reference>
<dbReference type="AlphaFoldDB" id="A0A3S0ZYL1"/>
<dbReference type="Gene3D" id="3.10.100.10">
    <property type="entry name" value="Mannose-Binding Protein A, subunit A"/>
    <property type="match status" value="1"/>
</dbReference>
<dbReference type="SUPFAM" id="SSF56436">
    <property type="entry name" value="C-type lectin-like"/>
    <property type="match status" value="1"/>
</dbReference>
<dbReference type="Pfam" id="PF00059">
    <property type="entry name" value="Lectin_C"/>
    <property type="match status" value="1"/>
</dbReference>
<dbReference type="InterPro" id="IPR001304">
    <property type="entry name" value="C-type_lectin-like"/>
</dbReference>
<keyword evidence="3" id="KW-1185">Reference proteome</keyword>
<proteinExistence type="predicted"/>
<feature type="domain" description="C-type lectin" evidence="1">
    <location>
        <begin position="1"/>
        <end position="109"/>
    </location>
</feature>
<dbReference type="InterPro" id="IPR016186">
    <property type="entry name" value="C-type_lectin-like/link_sf"/>
</dbReference>
<gene>
    <name evidence="2" type="ORF">EGW08_002406</name>
</gene>
<evidence type="ECO:0000259" key="1">
    <source>
        <dbReference type="PROSITE" id="PS50041"/>
    </source>
</evidence>
<comment type="caution">
    <text evidence="2">The sequence shown here is derived from an EMBL/GenBank/DDBJ whole genome shotgun (WGS) entry which is preliminary data.</text>
</comment>
<organism evidence="2 3">
    <name type="scientific">Elysia chlorotica</name>
    <name type="common">Eastern emerald elysia</name>
    <name type="synonym">Sea slug</name>
    <dbReference type="NCBI Taxonomy" id="188477"/>
    <lineage>
        <taxon>Eukaryota</taxon>
        <taxon>Metazoa</taxon>
        <taxon>Spiralia</taxon>
        <taxon>Lophotrochozoa</taxon>
        <taxon>Mollusca</taxon>
        <taxon>Gastropoda</taxon>
        <taxon>Heterobranchia</taxon>
        <taxon>Euthyneura</taxon>
        <taxon>Panpulmonata</taxon>
        <taxon>Sacoglossa</taxon>
        <taxon>Placobranchoidea</taxon>
        <taxon>Plakobranchidae</taxon>
        <taxon>Elysia</taxon>
    </lineage>
</organism>
<evidence type="ECO:0000313" key="2">
    <source>
        <dbReference type="EMBL" id="RUS89876.1"/>
    </source>
</evidence>
<evidence type="ECO:0000313" key="3">
    <source>
        <dbReference type="Proteomes" id="UP000271974"/>
    </source>
</evidence>
<protein>
    <recommendedName>
        <fullName evidence="1">C-type lectin domain-containing protein</fullName>
    </recommendedName>
</protein>
<name>A0A3S0ZYL1_ELYCH</name>
<dbReference type="EMBL" id="RQTK01000046">
    <property type="protein sequence ID" value="RUS89876.1"/>
    <property type="molecule type" value="Genomic_DNA"/>
</dbReference>
<dbReference type="InterPro" id="IPR016187">
    <property type="entry name" value="CTDL_fold"/>
</dbReference>
<dbReference type="CDD" id="cd00037">
    <property type="entry name" value="CLECT"/>
    <property type="match status" value="1"/>
</dbReference>
<accession>A0A3S0ZYL1</accession>
<sequence length="196" mass="22159">MTYEEAEQECLRRDFDGLAVVTSPAEFRFLRDATVAPRKVCGLWVALRYDLDLNKLLWADGTEAARDTPWETNYVLPEQLEQGHHCGQLRISGLFGMIACDELRYAVCGYRPKRFQEARGETFKQTSMVSSDGSILSSFGARSYLECAISCTTIPLCRVSRYDADNWMCTLLGPGELTVHNNTPAIDTFYKQGYLL</sequence>
<dbReference type="PROSITE" id="PS50041">
    <property type="entry name" value="C_TYPE_LECTIN_2"/>
    <property type="match status" value="1"/>
</dbReference>
<dbReference type="Proteomes" id="UP000271974">
    <property type="component" value="Unassembled WGS sequence"/>
</dbReference>